<evidence type="ECO:0000313" key="2">
    <source>
        <dbReference type="Proteomes" id="UP001215280"/>
    </source>
</evidence>
<keyword evidence="2" id="KW-1185">Reference proteome</keyword>
<dbReference type="Proteomes" id="UP001215280">
    <property type="component" value="Unassembled WGS sequence"/>
</dbReference>
<dbReference type="EMBL" id="JARJLG010000051">
    <property type="protein sequence ID" value="KAJ7759808.1"/>
    <property type="molecule type" value="Genomic_DNA"/>
</dbReference>
<accession>A0AAD7NGX8</accession>
<sequence>MPNWEAHPPKDFEGEAWESIGHPIHAGPVHDDLLILFSTYRGPPNGWDGPTSQNAGNMWQRSPARALQLADGKMMVTICHNSSHTGLQLASTRMIESINSMAEPSCKSV</sequence>
<organism evidence="1 2">
    <name type="scientific">Mycena maculata</name>
    <dbReference type="NCBI Taxonomy" id="230809"/>
    <lineage>
        <taxon>Eukaryota</taxon>
        <taxon>Fungi</taxon>
        <taxon>Dikarya</taxon>
        <taxon>Basidiomycota</taxon>
        <taxon>Agaricomycotina</taxon>
        <taxon>Agaricomycetes</taxon>
        <taxon>Agaricomycetidae</taxon>
        <taxon>Agaricales</taxon>
        <taxon>Marasmiineae</taxon>
        <taxon>Mycenaceae</taxon>
        <taxon>Mycena</taxon>
    </lineage>
</organism>
<reference evidence="1" key="1">
    <citation type="submission" date="2023-03" db="EMBL/GenBank/DDBJ databases">
        <title>Massive genome expansion in bonnet fungi (Mycena s.s.) driven by repeated elements and novel gene families across ecological guilds.</title>
        <authorList>
            <consortium name="Lawrence Berkeley National Laboratory"/>
            <person name="Harder C.B."/>
            <person name="Miyauchi S."/>
            <person name="Viragh M."/>
            <person name="Kuo A."/>
            <person name="Thoen E."/>
            <person name="Andreopoulos B."/>
            <person name="Lu D."/>
            <person name="Skrede I."/>
            <person name="Drula E."/>
            <person name="Henrissat B."/>
            <person name="Morin E."/>
            <person name="Kohler A."/>
            <person name="Barry K."/>
            <person name="LaButti K."/>
            <person name="Morin E."/>
            <person name="Salamov A."/>
            <person name="Lipzen A."/>
            <person name="Mereny Z."/>
            <person name="Hegedus B."/>
            <person name="Baldrian P."/>
            <person name="Stursova M."/>
            <person name="Weitz H."/>
            <person name="Taylor A."/>
            <person name="Grigoriev I.V."/>
            <person name="Nagy L.G."/>
            <person name="Martin F."/>
            <person name="Kauserud H."/>
        </authorList>
    </citation>
    <scope>NUCLEOTIDE SEQUENCE</scope>
    <source>
        <strain evidence="1">CBHHK188m</strain>
    </source>
</reference>
<evidence type="ECO:0000313" key="1">
    <source>
        <dbReference type="EMBL" id="KAJ7759808.1"/>
    </source>
</evidence>
<gene>
    <name evidence="1" type="ORF">DFH07DRAFT_772140</name>
</gene>
<protein>
    <submittedName>
        <fullName evidence="1">Uncharacterized protein</fullName>
    </submittedName>
</protein>
<comment type="caution">
    <text evidence="1">The sequence shown here is derived from an EMBL/GenBank/DDBJ whole genome shotgun (WGS) entry which is preliminary data.</text>
</comment>
<proteinExistence type="predicted"/>
<name>A0AAD7NGX8_9AGAR</name>
<dbReference type="AlphaFoldDB" id="A0AAD7NGX8"/>